<sequence length="212" mass="24687">MSTTPQPPKYSWQQSYRWDPFTDEELAFEQWKTIPGASGYEVSTLGRVYNRKTGNILAWGYTGTSLLYAYVSVKTDMGNIWSLKVHRAVMMAFNPTVDNAMEIDHIDGNVLNNRLDNLRWVTHAENCRARAIKRQKDKKAGVVSARRRRSTRKGYCSRNHKLQTYEGTNRQDCRQCRKAILERNKNYVNLILWPLNDLMREIPRNPDNMLAA</sequence>
<dbReference type="AlphaFoldDB" id="A0A376CYL6"/>
<dbReference type="InterPro" id="IPR003615">
    <property type="entry name" value="HNH_nuc"/>
</dbReference>
<dbReference type="Proteomes" id="UP000254287">
    <property type="component" value="Unassembled WGS sequence"/>
</dbReference>
<organism evidence="2 3">
    <name type="scientific">Corynebacterium minutissimum</name>
    <dbReference type="NCBI Taxonomy" id="38301"/>
    <lineage>
        <taxon>Bacteria</taxon>
        <taxon>Bacillati</taxon>
        <taxon>Actinomycetota</taxon>
        <taxon>Actinomycetes</taxon>
        <taxon>Mycobacteriales</taxon>
        <taxon>Corynebacteriaceae</taxon>
        <taxon>Corynebacterium</taxon>
    </lineage>
</organism>
<dbReference type="CDD" id="cd00085">
    <property type="entry name" value="HNHc"/>
    <property type="match status" value="1"/>
</dbReference>
<name>A0A376CYL6_9CORY</name>
<dbReference type="Gene3D" id="3.90.75.20">
    <property type="match status" value="1"/>
</dbReference>
<dbReference type="EMBL" id="UFXP01000001">
    <property type="protein sequence ID" value="STC76736.1"/>
    <property type="molecule type" value="Genomic_DNA"/>
</dbReference>
<dbReference type="InterPro" id="IPR010902">
    <property type="entry name" value="NUMOD4"/>
</dbReference>
<dbReference type="GO" id="GO:0016788">
    <property type="term" value="F:hydrolase activity, acting on ester bonds"/>
    <property type="evidence" value="ECO:0007669"/>
    <property type="project" value="InterPro"/>
</dbReference>
<accession>A0A376CYL6</accession>
<evidence type="ECO:0000259" key="1">
    <source>
        <dbReference type="SMART" id="SM00507"/>
    </source>
</evidence>
<dbReference type="Pfam" id="PF07463">
    <property type="entry name" value="NUMOD4"/>
    <property type="match status" value="1"/>
</dbReference>
<evidence type="ECO:0000313" key="2">
    <source>
        <dbReference type="EMBL" id="STC76736.1"/>
    </source>
</evidence>
<proteinExistence type="predicted"/>
<dbReference type="InterPro" id="IPR044925">
    <property type="entry name" value="His-Me_finger_sf"/>
</dbReference>
<dbReference type="SUPFAM" id="SSF54060">
    <property type="entry name" value="His-Me finger endonucleases"/>
    <property type="match status" value="1"/>
</dbReference>
<evidence type="ECO:0000313" key="3">
    <source>
        <dbReference type="Proteomes" id="UP000254287"/>
    </source>
</evidence>
<feature type="domain" description="HNH nuclease" evidence="1">
    <location>
        <begin position="79"/>
        <end position="127"/>
    </location>
</feature>
<gene>
    <name evidence="2" type="ORF">NCTC10289_01049</name>
</gene>
<dbReference type="RefSeq" id="WP_115021615.1">
    <property type="nucleotide sequence ID" value="NZ_CP069533.1"/>
</dbReference>
<dbReference type="Pfam" id="PF13392">
    <property type="entry name" value="HNH_3"/>
    <property type="match status" value="1"/>
</dbReference>
<protein>
    <submittedName>
        <fullName evidence="2">NUMOD4 motif</fullName>
    </submittedName>
</protein>
<reference evidence="2 3" key="1">
    <citation type="submission" date="2018-06" db="EMBL/GenBank/DDBJ databases">
        <authorList>
            <consortium name="Pathogen Informatics"/>
            <person name="Doyle S."/>
        </authorList>
    </citation>
    <scope>NUCLEOTIDE SEQUENCE [LARGE SCALE GENOMIC DNA]</scope>
    <source>
        <strain evidence="2 3">NCTC10289</strain>
    </source>
</reference>
<dbReference type="SMART" id="SM00507">
    <property type="entry name" value="HNHc"/>
    <property type="match status" value="1"/>
</dbReference>